<feature type="region of interest" description="Disordered" evidence="1">
    <location>
        <begin position="1"/>
        <end position="95"/>
    </location>
</feature>
<feature type="non-terminal residue" evidence="2">
    <location>
        <position position="1"/>
    </location>
</feature>
<accession>A0A6J4V691</accession>
<feature type="compositionally biased region" description="Basic and acidic residues" evidence="1">
    <location>
        <begin position="86"/>
        <end position="95"/>
    </location>
</feature>
<dbReference type="AlphaFoldDB" id="A0A6J4V691"/>
<proteinExistence type="predicted"/>
<gene>
    <name evidence="2" type="ORF">AVDCRST_MAG88-2190</name>
</gene>
<evidence type="ECO:0000256" key="1">
    <source>
        <dbReference type="SAM" id="MobiDB-lite"/>
    </source>
</evidence>
<feature type="compositionally biased region" description="Low complexity" evidence="1">
    <location>
        <begin position="38"/>
        <end position="58"/>
    </location>
</feature>
<feature type="compositionally biased region" description="Gly residues" evidence="1">
    <location>
        <begin position="59"/>
        <end position="69"/>
    </location>
</feature>
<sequence length="95" mass="9324">GGQPPASAPGPPVPAREEDHHAESLRPGAHPRPGPGRLGAAERPATRFARVAGPPVYGAAGGTGVGGGKAAHPVVSPRPSGPRAAAGDRTHRTSV</sequence>
<feature type="non-terminal residue" evidence="2">
    <location>
        <position position="95"/>
    </location>
</feature>
<evidence type="ECO:0000313" key="2">
    <source>
        <dbReference type="EMBL" id="CAA9569346.1"/>
    </source>
</evidence>
<organism evidence="2">
    <name type="scientific">uncultured Thermomicrobiales bacterium</name>
    <dbReference type="NCBI Taxonomy" id="1645740"/>
    <lineage>
        <taxon>Bacteria</taxon>
        <taxon>Pseudomonadati</taxon>
        <taxon>Thermomicrobiota</taxon>
        <taxon>Thermomicrobia</taxon>
        <taxon>Thermomicrobiales</taxon>
        <taxon>environmental samples</taxon>
    </lineage>
</organism>
<protein>
    <submittedName>
        <fullName evidence="2">Uncharacterized protein</fullName>
    </submittedName>
</protein>
<dbReference type="EMBL" id="CADCWM010000566">
    <property type="protein sequence ID" value="CAA9569346.1"/>
    <property type="molecule type" value="Genomic_DNA"/>
</dbReference>
<feature type="compositionally biased region" description="Pro residues" evidence="1">
    <location>
        <begin position="1"/>
        <end position="14"/>
    </location>
</feature>
<name>A0A6J4V691_9BACT</name>
<feature type="compositionally biased region" description="Basic and acidic residues" evidence="1">
    <location>
        <begin position="15"/>
        <end position="24"/>
    </location>
</feature>
<reference evidence="2" key="1">
    <citation type="submission" date="2020-02" db="EMBL/GenBank/DDBJ databases">
        <authorList>
            <person name="Meier V. D."/>
        </authorList>
    </citation>
    <scope>NUCLEOTIDE SEQUENCE</scope>
    <source>
        <strain evidence="2">AVDCRST_MAG88</strain>
    </source>
</reference>